<dbReference type="PANTHER" id="PTHR23076">
    <property type="entry name" value="METALLOPROTEASE M41 FTSH"/>
    <property type="match status" value="1"/>
</dbReference>
<evidence type="ECO:0000259" key="17">
    <source>
        <dbReference type="SMART" id="SM00382"/>
    </source>
</evidence>
<organism evidence="18 19">
    <name type="scientific">Granulimonas faecalis</name>
    <dbReference type="NCBI Taxonomy" id="2894155"/>
    <lineage>
        <taxon>Bacteria</taxon>
        <taxon>Bacillati</taxon>
        <taxon>Actinomycetota</taxon>
        <taxon>Coriobacteriia</taxon>
        <taxon>Coriobacteriales</taxon>
        <taxon>Kribbibacteriaceae</taxon>
        <taxon>Granulimonas</taxon>
    </lineage>
</organism>
<dbReference type="SUPFAM" id="SSF52540">
    <property type="entry name" value="P-loop containing nucleoside triphosphate hydrolases"/>
    <property type="match status" value="1"/>
</dbReference>
<evidence type="ECO:0000256" key="7">
    <source>
        <dbReference type="ARBA" id="ARBA00022801"/>
    </source>
</evidence>
<comment type="subcellular location">
    <subcellularLocation>
        <location evidence="14">Cell membrane</location>
        <topology evidence="14">Multi-pass membrane protein</topology>
        <orientation evidence="14">Cytoplasmic side</orientation>
    </subcellularLocation>
    <subcellularLocation>
        <location evidence="1">Membrane</location>
    </subcellularLocation>
</comment>
<dbReference type="FunFam" id="3.40.50.300:FF:000001">
    <property type="entry name" value="ATP-dependent zinc metalloprotease FtsH"/>
    <property type="match status" value="1"/>
</dbReference>
<dbReference type="NCBIfam" id="TIGR01241">
    <property type="entry name" value="FtsH_fam"/>
    <property type="match status" value="1"/>
</dbReference>
<dbReference type="PROSITE" id="PS51257">
    <property type="entry name" value="PROKAR_LIPOPROTEIN"/>
    <property type="match status" value="1"/>
</dbReference>
<dbReference type="HAMAP" id="MF_01458">
    <property type="entry name" value="FtsH"/>
    <property type="match status" value="1"/>
</dbReference>
<keyword evidence="7 14" id="KW-0378">Hydrolase</keyword>
<reference evidence="18" key="1">
    <citation type="journal article" date="2022" name="Int. J. Syst. Evol. Microbiol.">
        <title>Granulimonas faecalis gen. nov., sp. nov., and Leptogranulimonas caecicola gen. nov., sp. nov., novel lactate-producing Atopobiaceae bacteria isolated from mouse intestines, and an emended description of the family Atopobiaceae.</title>
        <authorList>
            <person name="Morinaga K."/>
            <person name="Kusada H."/>
            <person name="Sakamoto S."/>
            <person name="Murakami T."/>
            <person name="Toyoda A."/>
            <person name="Mori H."/>
            <person name="Meng X.Y."/>
            <person name="Takashino M."/>
            <person name="Murotomi K."/>
            <person name="Tamaki H."/>
        </authorList>
    </citation>
    <scope>NUCLEOTIDE SEQUENCE</scope>
    <source>
        <strain evidence="18">OPF53</strain>
    </source>
</reference>
<dbReference type="Pfam" id="PF01434">
    <property type="entry name" value="Peptidase_M41"/>
    <property type="match status" value="1"/>
</dbReference>
<feature type="binding site" evidence="14">
    <location>
        <position position="468"/>
    </location>
    <ligand>
        <name>Zn(2+)</name>
        <dbReference type="ChEBI" id="CHEBI:29105"/>
        <note>catalytic</note>
    </ligand>
</feature>
<keyword evidence="19" id="KW-1185">Reference proteome</keyword>
<dbReference type="GO" id="GO:0004176">
    <property type="term" value="F:ATP-dependent peptidase activity"/>
    <property type="evidence" value="ECO:0007669"/>
    <property type="project" value="InterPro"/>
</dbReference>
<dbReference type="FunFam" id="1.20.58.760:FF:000001">
    <property type="entry name" value="ATP-dependent zinc metalloprotease FtsH"/>
    <property type="match status" value="1"/>
</dbReference>
<evidence type="ECO:0000256" key="2">
    <source>
        <dbReference type="ARBA" id="ARBA00010044"/>
    </source>
</evidence>
<keyword evidence="9 14" id="KW-0067">ATP-binding</keyword>
<evidence type="ECO:0000256" key="15">
    <source>
        <dbReference type="RuleBase" id="RU003651"/>
    </source>
</evidence>
<dbReference type="AlphaFoldDB" id="A0AAV5B146"/>
<dbReference type="GO" id="GO:0005524">
    <property type="term" value="F:ATP binding"/>
    <property type="evidence" value="ECO:0007669"/>
    <property type="project" value="UniProtKB-UniRule"/>
</dbReference>
<evidence type="ECO:0000256" key="6">
    <source>
        <dbReference type="ARBA" id="ARBA00022741"/>
    </source>
</evidence>
<evidence type="ECO:0000256" key="4">
    <source>
        <dbReference type="ARBA" id="ARBA00022692"/>
    </source>
</evidence>
<dbReference type="Gene3D" id="1.20.58.760">
    <property type="entry name" value="Peptidase M41"/>
    <property type="match status" value="1"/>
</dbReference>
<evidence type="ECO:0000256" key="9">
    <source>
        <dbReference type="ARBA" id="ARBA00022840"/>
    </source>
</evidence>
<keyword evidence="4 14" id="KW-0812">Transmembrane</keyword>
<comment type="caution">
    <text evidence="18">The sequence shown here is derived from an EMBL/GenBank/DDBJ whole genome shotgun (WGS) entry which is preliminary data.</text>
</comment>
<dbReference type="SMART" id="SM00382">
    <property type="entry name" value="AAA"/>
    <property type="match status" value="1"/>
</dbReference>
<dbReference type="PANTHER" id="PTHR23076:SF97">
    <property type="entry name" value="ATP-DEPENDENT ZINC METALLOPROTEASE YME1L1"/>
    <property type="match status" value="1"/>
</dbReference>
<dbReference type="Proteomes" id="UP001055025">
    <property type="component" value="Unassembled WGS sequence"/>
</dbReference>
<keyword evidence="11 14" id="KW-0482">Metalloprotease</keyword>
<name>A0AAV5B146_9ACTN</name>
<evidence type="ECO:0000256" key="1">
    <source>
        <dbReference type="ARBA" id="ARBA00004370"/>
    </source>
</evidence>
<dbReference type="SUPFAM" id="SSF140990">
    <property type="entry name" value="FtsH protease domain-like"/>
    <property type="match status" value="1"/>
</dbReference>
<keyword evidence="5 14" id="KW-0479">Metal-binding</keyword>
<gene>
    <name evidence="14 18" type="primary">ftsH</name>
    <name evidence="18" type="ORF">ATOP_01450</name>
</gene>
<feature type="compositionally biased region" description="Basic and acidic residues" evidence="16">
    <location>
        <begin position="686"/>
        <end position="712"/>
    </location>
</feature>
<evidence type="ECO:0000256" key="3">
    <source>
        <dbReference type="ARBA" id="ARBA00022670"/>
    </source>
</evidence>
<dbReference type="InterPro" id="IPR027417">
    <property type="entry name" value="P-loop_NTPase"/>
</dbReference>
<dbReference type="InterPro" id="IPR003960">
    <property type="entry name" value="ATPase_AAA_CS"/>
</dbReference>
<proteinExistence type="inferred from homology"/>
<feature type="domain" description="AAA+ ATPase" evidence="17">
    <location>
        <begin position="234"/>
        <end position="373"/>
    </location>
</feature>
<keyword evidence="3 14" id="KW-0645">Protease</keyword>
<comment type="similarity">
    <text evidence="13 14">In the central section; belongs to the AAA ATPase family.</text>
</comment>
<dbReference type="GO" id="GO:0006508">
    <property type="term" value="P:proteolysis"/>
    <property type="evidence" value="ECO:0007669"/>
    <property type="project" value="UniProtKB-KW"/>
</dbReference>
<evidence type="ECO:0000256" key="12">
    <source>
        <dbReference type="ARBA" id="ARBA00023136"/>
    </source>
</evidence>
<comment type="cofactor">
    <cofactor evidence="14">
        <name>Zn(2+)</name>
        <dbReference type="ChEBI" id="CHEBI:29105"/>
    </cofactor>
    <text evidence="14">Binds 1 zinc ion per subunit.</text>
</comment>
<feature type="binding site" evidence="14">
    <location>
        <position position="464"/>
    </location>
    <ligand>
        <name>Zn(2+)</name>
        <dbReference type="ChEBI" id="CHEBI:29105"/>
        <note>catalytic</note>
    </ligand>
</feature>
<dbReference type="PROSITE" id="PS00674">
    <property type="entry name" value="AAA"/>
    <property type="match status" value="1"/>
</dbReference>
<evidence type="ECO:0000256" key="10">
    <source>
        <dbReference type="ARBA" id="ARBA00022989"/>
    </source>
</evidence>
<feature type="transmembrane region" description="Helical" evidence="14">
    <location>
        <begin position="153"/>
        <end position="171"/>
    </location>
</feature>
<dbReference type="InterPro" id="IPR003593">
    <property type="entry name" value="AAA+_ATPase"/>
</dbReference>
<keyword evidence="6 14" id="KW-0547">Nucleotide-binding</keyword>
<dbReference type="RefSeq" id="WP_265590453.1">
    <property type="nucleotide sequence ID" value="NZ_BQKC01000001.1"/>
</dbReference>
<keyword evidence="12 14" id="KW-0472">Membrane</keyword>
<dbReference type="GO" id="GO:0004222">
    <property type="term" value="F:metalloendopeptidase activity"/>
    <property type="evidence" value="ECO:0007669"/>
    <property type="project" value="InterPro"/>
</dbReference>
<feature type="binding site" evidence="14">
    <location>
        <position position="540"/>
    </location>
    <ligand>
        <name>Zn(2+)</name>
        <dbReference type="ChEBI" id="CHEBI:29105"/>
        <note>catalytic</note>
    </ligand>
</feature>
<dbReference type="InterPro" id="IPR000642">
    <property type="entry name" value="Peptidase_M41"/>
</dbReference>
<keyword evidence="10 14" id="KW-1133">Transmembrane helix</keyword>
<dbReference type="InterPro" id="IPR003959">
    <property type="entry name" value="ATPase_AAA_core"/>
</dbReference>
<dbReference type="GO" id="GO:0008270">
    <property type="term" value="F:zinc ion binding"/>
    <property type="evidence" value="ECO:0007669"/>
    <property type="project" value="UniProtKB-UniRule"/>
</dbReference>
<feature type="binding site" evidence="14">
    <location>
        <begin position="242"/>
        <end position="249"/>
    </location>
    <ligand>
        <name>ATP</name>
        <dbReference type="ChEBI" id="CHEBI:30616"/>
    </ligand>
</feature>
<dbReference type="FunFam" id="1.10.8.60:FF:000001">
    <property type="entry name" value="ATP-dependent zinc metalloprotease FtsH"/>
    <property type="match status" value="1"/>
</dbReference>
<accession>A0AAV5B146</accession>
<dbReference type="Pfam" id="PF17862">
    <property type="entry name" value="AAA_lid_3"/>
    <property type="match status" value="1"/>
</dbReference>
<comment type="similarity">
    <text evidence="15">Belongs to the AAA ATPase family.</text>
</comment>
<feature type="compositionally biased region" description="Low complexity" evidence="16">
    <location>
        <begin position="48"/>
        <end position="65"/>
    </location>
</feature>
<feature type="active site" evidence="14">
    <location>
        <position position="465"/>
    </location>
</feature>
<feature type="region of interest" description="Disordered" evidence="16">
    <location>
        <begin position="48"/>
        <end position="71"/>
    </location>
</feature>
<dbReference type="Gene3D" id="1.10.8.60">
    <property type="match status" value="1"/>
</dbReference>
<evidence type="ECO:0000256" key="13">
    <source>
        <dbReference type="ARBA" id="ARBA00061570"/>
    </source>
</evidence>
<dbReference type="InterPro" id="IPR005936">
    <property type="entry name" value="FtsH"/>
</dbReference>
<dbReference type="EC" id="3.4.24.-" evidence="14"/>
<feature type="region of interest" description="Disordered" evidence="16">
    <location>
        <begin position="1"/>
        <end position="20"/>
    </location>
</feature>
<comment type="function">
    <text evidence="14">Acts as a processive, ATP-dependent zinc metallopeptidase for both cytoplasmic and membrane proteins. Plays a role in the quality control of integral membrane proteins.</text>
</comment>
<dbReference type="GO" id="GO:0005886">
    <property type="term" value="C:plasma membrane"/>
    <property type="evidence" value="ECO:0007669"/>
    <property type="project" value="UniProtKB-SubCell"/>
</dbReference>
<evidence type="ECO:0000256" key="14">
    <source>
        <dbReference type="HAMAP-Rule" id="MF_01458"/>
    </source>
</evidence>
<evidence type="ECO:0000313" key="18">
    <source>
        <dbReference type="EMBL" id="GJM54490.1"/>
    </source>
</evidence>
<dbReference type="GO" id="GO:0030163">
    <property type="term" value="P:protein catabolic process"/>
    <property type="evidence" value="ECO:0007669"/>
    <property type="project" value="UniProtKB-UniRule"/>
</dbReference>
<keyword evidence="14" id="KW-1003">Cell membrane</keyword>
<evidence type="ECO:0000256" key="16">
    <source>
        <dbReference type="SAM" id="MobiDB-lite"/>
    </source>
</evidence>
<comment type="subunit">
    <text evidence="14">Homohexamer.</text>
</comment>
<evidence type="ECO:0000256" key="8">
    <source>
        <dbReference type="ARBA" id="ARBA00022833"/>
    </source>
</evidence>
<feature type="transmembrane region" description="Helical" evidence="14">
    <location>
        <begin position="24"/>
        <end position="40"/>
    </location>
</feature>
<dbReference type="EMBL" id="BQKC01000001">
    <property type="protein sequence ID" value="GJM54490.1"/>
    <property type="molecule type" value="Genomic_DNA"/>
</dbReference>
<dbReference type="Pfam" id="PF00004">
    <property type="entry name" value="AAA"/>
    <property type="match status" value="1"/>
</dbReference>
<sequence length="712" mass="76858">MADQKPTGRPTGPSGKGPGPSRSSLLYVLILVACAAYLFWSMGGVGQPQGTQTTGDAAGQSQQAAPKNGGRLSTSEFVAAVDSGRVKAATWSSSSGTVTGTYWAEQDKVGSESDLVSFTSSYAGADSLEELMAAHPDTDFTVDTSDARAGMDFLFALLPTVIIIVFMFYFMNRMQGQNSGAMQFGKTKAKTTEETRPTVKFSDVAGIDEAVAEIREIRDFLVNPERFQRMGAKIPHGVLLMGPPGTGKTLLAKAVAGEAQVPFFSISGSDFVEMFVGVGASRVRDLFKQAKAAAPAIVFIDEIDAVGRQRGAGLGGGHDEREQTLNQLLVEMDGFEGNATVILIAATNRPDVLDPALLRPGRFDRQITVDRPDVKGRERILQVHSANKPLEPDVEYGALAKLTPGFTGADLANLMNEAALLAARRDKDAIGMEEIEEAMERVIAGPERKSRVVSELERTTIAFHESGHALVGHYLSNADPVHKITIVPRGQALGYTLSLPEEDHFLQTRNAMFEQIAVLLGGRTAEELFCEDITTGASNDLERATKLARQMVTRYGMSKVLGTQVFGEAQHEVFLGRDYADRQDYSPETALRIDGEVSRIMRQAHEKAKAILEEHADQIRTMAGVLLERETVEGEAVQALLDDTWDEYLAAHPEEKVNEEAAEVGHVVAPAGDATGDGGLDELGSEEAHESEEGIDHELDPKDPKSPEDPED</sequence>
<dbReference type="CDD" id="cd19501">
    <property type="entry name" value="RecA-like_FtsH"/>
    <property type="match status" value="1"/>
</dbReference>
<evidence type="ECO:0000313" key="19">
    <source>
        <dbReference type="Proteomes" id="UP001055025"/>
    </source>
</evidence>
<evidence type="ECO:0000256" key="5">
    <source>
        <dbReference type="ARBA" id="ARBA00022723"/>
    </source>
</evidence>
<dbReference type="GO" id="GO:0016887">
    <property type="term" value="F:ATP hydrolysis activity"/>
    <property type="evidence" value="ECO:0007669"/>
    <property type="project" value="UniProtKB-UniRule"/>
</dbReference>
<evidence type="ECO:0000256" key="11">
    <source>
        <dbReference type="ARBA" id="ARBA00023049"/>
    </source>
</evidence>
<dbReference type="Gene3D" id="3.40.50.300">
    <property type="entry name" value="P-loop containing nucleotide triphosphate hydrolases"/>
    <property type="match status" value="1"/>
</dbReference>
<dbReference type="InterPro" id="IPR041569">
    <property type="entry name" value="AAA_lid_3"/>
</dbReference>
<dbReference type="InterPro" id="IPR037219">
    <property type="entry name" value="Peptidase_M41-like"/>
</dbReference>
<feature type="region of interest" description="Disordered" evidence="16">
    <location>
        <begin position="669"/>
        <end position="712"/>
    </location>
</feature>
<keyword evidence="8 14" id="KW-0862">Zinc</keyword>
<protein>
    <recommendedName>
        <fullName evidence="14">ATP-dependent zinc metalloprotease FtsH</fullName>
        <ecNumber evidence="14">3.4.24.-</ecNumber>
    </recommendedName>
</protein>
<comment type="similarity">
    <text evidence="2 14">In the C-terminal section; belongs to the peptidase M41 family.</text>
</comment>